<dbReference type="PANTHER" id="PTHR18806">
    <property type="entry name" value="RBM25 PROTEIN"/>
    <property type="match status" value="1"/>
</dbReference>
<evidence type="ECO:0000259" key="4">
    <source>
        <dbReference type="PROSITE" id="PS51025"/>
    </source>
</evidence>
<evidence type="ECO:0000259" key="3">
    <source>
        <dbReference type="PROSITE" id="PS50102"/>
    </source>
</evidence>
<evidence type="ECO:0000313" key="6">
    <source>
        <dbReference type="Proteomes" id="UP000717515"/>
    </source>
</evidence>
<feature type="compositionally biased region" description="Pro residues" evidence="2">
    <location>
        <begin position="131"/>
        <end position="152"/>
    </location>
</feature>
<dbReference type="CDD" id="cd12446">
    <property type="entry name" value="RRM_RBM25"/>
    <property type="match status" value="1"/>
</dbReference>
<gene>
    <name evidence="5" type="ORF">KVV02_001714</name>
</gene>
<dbReference type="SUPFAM" id="SSF54928">
    <property type="entry name" value="RNA-binding domain, RBD"/>
    <property type="match status" value="1"/>
</dbReference>
<feature type="compositionally biased region" description="Pro residues" evidence="2">
    <location>
        <begin position="105"/>
        <end position="119"/>
    </location>
</feature>
<feature type="compositionally biased region" description="Basic and acidic residues" evidence="2">
    <location>
        <begin position="375"/>
        <end position="390"/>
    </location>
</feature>
<protein>
    <recommendedName>
        <fullName evidence="7">PWI domain-containing protein</fullName>
    </recommendedName>
</protein>
<dbReference type="InterPro" id="IPR012677">
    <property type="entry name" value="Nucleotide-bd_a/b_plait_sf"/>
</dbReference>
<dbReference type="InterPro" id="IPR034268">
    <property type="entry name" value="RBM25_RRM"/>
</dbReference>
<dbReference type="PROSITE" id="PS51025">
    <property type="entry name" value="PWI"/>
    <property type="match status" value="1"/>
</dbReference>
<feature type="compositionally biased region" description="Pro residues" evidence="2">
    <location>
        <begin position="46"/>
        <end position="63"/>
    </location>
</feature>
<organism evidence="5 6">
    <name type="scientific">Mortierella alpina</name>
    <name type="common">Oleaginous fungus</name>
    <name type="synonym">Mortierella renispora</name>
    <dbReference type="NCBI Taxonomy" id="64518"/>
    <lineage>
        <taxon>Eukaryota</taxon>
        <taxon>Fungi</taxon>
        <taxon>Fungi incertae sedis</taxon>
        <taxon>Mucoromycota</taxon>
        <taxon>Mortierellomycotina</taxon>
        <taxon>Mortierellomycetes</taxon>
        <taxon>Mortierellales</taxon>
        <taxon>Mortierellaceae</taxon>
        <taxon>Mortierella</taxon>
    </lineage>
</organism>
<dbReference type="Gene3D" id="3.30.70.330">
    <property type="match status" value="1"/>
</dbReference>
<feature type="region of interest" description="Disordered" evidence="2">
    <location>
        <begin position="375"/>
        <end position="511"/>
    </location>
</feature>
<feature type="compositionally biased region" description="Polar residues" evidence="2">
    <location>
        <begin position="434"/>
        <end position="443"/>
    </location>
</feature>
<feature type="compositionally biased region" description="Low complexity" evidence="2">
    <location>
        <begin position="459"/>
        <end position="475"/>
    </location>
</feature>
<feature type="compositionally biased region" description="Low complexity" evidence="2">
    <location>
        <begin position="1"/>
        <end position="17"/>
    </location>
</feature>
<dbReference type="InterPro" id="IPR000504">
    <property type="entry name" value="RRM_dom"/>
</dbReference>
<dbReference type="PANTHER" id="PTHR18806:SF4">
    <property type="entry name" value="RNA-BINDING PROTEIN 25"/>
    <property type="match status" value="1"/>
</dbReference>
<dbReference type="InterPro" id="IPR002483">
    <property type="entry name" value="PWI_dom"/>
</dbReference>
<dbReference type="SMART" id="SM00311">
    <property type="entry name" value="PWI"/>
    <property type="match status" value="1"/>
</dbReference>
<dbReference type="InterPro" id="IPR035979">
    <property type="entry name" value="RBD_domain_sf"/>
</dbReference>
<dbReference type="EMBL" id="JAIFTL010000253">
    <property type="protein sequence ID" value="KAG9320839.1"/>
    <property type="molecule type" value="Genomic_DNA"/>
</dbReference>
<feature type="compositionally biased region" description="Basic and acidic residues" evidence="2">
    <location>
        <begin position="586"/>
        <end position="619"/>
    </location>
</feature>
<evidence type="ECO:0000256" key="1">
    <source>
        <dbReference type="PROSITE-ProRule" id="PRU00176"/>
    </source>
</evidence>
<sequence length="867" mass="95598">MDPYRQQYPPYQGQPPQHQAPPPPHLRHGPPGYGPPPHMQGMGRGAPPPGHMPPPMYGAPPPHLQQAYPPSGLGHPQPHFQGRGGPMPPQHYAPPSQHQIQHQGAPPPGVPGYSGPPPQHFMSRPPYGSGPIPPPGSGPMPMPGYMTTPPPSSGLKAGANAAGPGGAIPASAMVVGGALPDKMNTLFIGSIAPGINNVAMEKLLKTTGNLSKWKRVQDPTSQQWKAFGFAEYTDADSLLRTLRVLGQDGQQPAGEKPVGLELTAMDGSGTVKALLVKADEKTRQFLDQYEESRPRTIHDIEKDKVALANATKIIQQMKDGTLDTSEQASEDKDDDANKKPAEKSDEAAAEAEVSDEQKELIARELKFFRERAALKEKEKREEEIKAERMRSSHQYKQHQREKDTATVQSSSASSLSSSSAPSHRMGRDRAWSDNAGNSSTTTRLMDFVPASGSNHVEINSSSANAPSTAAASSSTHQDTGVDSEEEEKARQERRERDLDHSYKERERRWEQREVERLRLYEKDKARDEDYVAEVHAAKEAMSHRFASWNDDVERERRHEDYYRDRSRWWQRRQAFLQKEERYDALDREEEKTELEQEKEAAAKKAQAEAKAEAEAEAKAAAEAAEASSEPLLLATRSDITQNDDADTANVASSISDLQEAPATGPSTLLPNQPTKLKLSLGATTAGLKRGAADAVNGAGTGTGSSSSAAFLAANEFEHDDEDKASKKRRVLVPVKYDDDEGDGLNKANANGVDKEKKAEEIKALLQSIPAEAQGLWSWPIQWKYVSQDHGRILKDKIRPFAAKKVFELLGDQEDELTNFIMEHIQRRKPPQELVDELRTALDSDADVLVMKIWRMLIFETESKARNL</sequence>
<dbReference type="Gene3D" id="1.20.1390.10">
    <property type="entry name" value="PWI domain"/>
    <property type="match status" value="1"/>
</dbReference>
<evidence type="ECO:0000256" key="2">
    <source>
        <dbReference type="SAM" id="MobiDB-lite"/>
    </source>
</evidence>
<name>A0A9P7ZYS8_MORAP</name>
<evidence type="ECO:0008006" key="7">
    <source>
        <dbReference type="Google" id="ProtNLM"/>
    </source>
</evidence>
<reference evidence="5" key="1">
    <citation type="submission" date="2021-07" db="EMBL/GenBank/DDBJ databases">
        <title>Draft genome of Mortierella alpina, strain LL118, isolated from an aspen leaf litter sample.</title>
        <authorList>
            <person name="Yang S."/>
            <person name="Vinatzer B.A."/>
        </authorList>
    </citation>
    <scope>NUCLEOTIDE SEQUENCE</scope>
    <source>
        <strain evidence="5">LL118</strain>
    </source>
</reference>
<evidence type="ECO:0000313" key="5">
    <source>
        <dbReference type="EMBL" id="KAG9320839.1"/>
    </source>
</evidence>
<feature type="compositionally biased region" description="Basic and acidic residues" evidence="2">
    <location>
        <begin position="335"/>
        <end position="346"/>
    </location>
</feature>
<feature type="region of interest" description="Disordered" evidence="2">
    <location>
        <begin position="586"/>
        <end position="639"/>
    </location>
</feature>
<dbReference type="Proteomes" id="UP000717515">
    <property type="component" value="Unassembled WGS sequence"/>
</dbReference>
<feature type="compositionally biased region" description="Basic and acidic residues" evidence="2">
    <location>
        <begin position="487"/>
        <end position="511"/>
    </location>
</feature>
<dbReference type="AlphaFoldDB" id="A0A9P7ZYS8"/>
<accession>A0A9P7ZYS8</accession>
<feature type="region of interest" description="Disordered" evidence="2">
    <location>
        <begin position="1"/>
        <end position="158"/>
    </location>
</feature>
<feature type="domain" description="PWI" evidence="4">
    <location>
        <begin position="773"/>
        <end position="867"/>
    </location>
</feature>
<dbReference type="GO" id="GO:0005681">
    <property type="term" value="C:spliceosomal complex"/>
    <property type="evidence" value="ECO:0007669"/>
    <property type="project" value="TreeGrafter"/>
</dbReference>
<feature type="compositionally biased region" description="Low complexity" evidence="2">
    <location>
        <begin position="409"/>
        <end position="422"/>
    </location>
</feature>
<dbReference type="Pfam" id="PF01480">
    <property type="entry name" value="PWI"/>
    <property type="match status" value="1"/>
</dbReference>
<comment type="caution">
    <text evidence="5">The sequence shown here is derived from an EMBL/GenBank/DDBJ whole genome shotgun (WGS) entry which is preliminary data.</text>
</comment>
<dbReference type="GO" id="GO:0003729">
    <property type="term" value="F:mRNA binding"/>
    <property type="evidence" value="ECO:0007669"/>
    <property type="project" value="TreeGrafter"/>
</dbReference>
<feature type="region of interest" description="Disordered" evidence="2">
    <location>
        <begin position="318"/>
        <end position="356"/>
    </location>
</feature>
<dbReference type="PROSITE" id="PS50102">
    <property type="entry name" value="RRM"/>
    <property type="match status" value="1"/>
</dbReference>
<keyword evidence="1" id="KW-0694">RNA-binding</keyword>
<dbReference type="InterPro" id="IPR052768">
    <property type="entry name" value="RBM25"/>
</dbReference>
<proteinExistence type="predicted"/>
<feature type="domain" description="RRM" evidence="3">
    <location>
        <begin position="184"/>
        <end position="265"/>
    </location>
</feature>